<feature type="domain" description="Tc1-like transposase DDE" evidence="2">
    <location>
        <begin position="168"/>
        <end position="301"/>
    </location>
</feature>
<dbReference type="GO" id="GO:0006313">
    <property type="term" value="P:DNA transposition"/>
    <property type="evidence" value="ECO:0007669"/>
    <property type="project" value="InterPro"/>
</dbReference>
<proteinExistence type="predicted"/>
<dbReference type="GO" id="GO:0015074">
    <property type="term" value="P:DNA integration"/>
    <property type="evidence" value="ECO:0007669"/>
    <property type="project" value="InterPro"/>
</dbReference>
<dbReference type="Ensembl" id="ENSMALT00000028770.1">
    <property type="protein sequence ID" value="ENSMALP00000028254.1"/>
    <property type="gene ID" value="ENSMALG00000019574.1"/>
</dbReference>
<keyword evidence="5" id="KW-1185">Reference proteome</keyword>
<reference evidence="4" key="2">
    <citation type="submission" date="2025-09" db="UniProtKB">
        <authorList>
            <consortium name="Ensembl"/>
        </authorList>
    </citation>
    <scope>IDENTIFICATION</scope>
</reference>
<reference evidence="4" key="1">
    <citation type="submission" date="2025-08" db="UniProtKB">
        <authorList>
            <consortium name="Ensembl"/>
        </authorList>
    </citation>
    <scope>IDENTIFICATION</scope>
</reference>
<dbReference type="InterPro" id="IPR002492">
    <property type="entry name" value="Transposase_Tc1-like"/>
</dbReference>
<evidence type="ECO:0008006" key="6">
    <source>
        <dbReference type="Google" id="ProtNLM"/>
    </source>
</evidence>
<evidence type="ECO:0000313" key="5">
    <source>
        <dbReference type="Proteomes" id="UP000261600"/>
    </source>
</evidence>
<dbReference type="InterPro" id="IPR009057">
    <property type="entry name" value="Homeodomain-like_sf"/>
</dbReference>
<evidence type="ECO:0000259" key="1">
    <source>
        <dbReference type="Pfam" id="PF01498"/>
    </source>
</evidence>
<evidence type="ECO:0000259" key="2">
    <source>
        <dbReference type="Pfam" id="PF13358"/>
    </source>
</evidence>
<dbReference type="Pfam" id="PF25787">
    <property type="entry name" value="HTH_SB"/>
    <property type="match status" value="1"/>
</dbReference>
<dbReference type="Gene3D" id="1.10.10.10">
    <property type="entry name" value="Winged helix-like DNA-binding domain superfamily/Winged helix DNA-binding domain"/>
    <property type="match status" value="1"/>
</dbReference>
<dbReference type="STRING" id="43700.ENSMALP00000028254"/>
<evidence type="ECO:0000259" key="3">
    <source>
        <dbReference type="Pfam" id="PF25787"/>
    </source>
</evidence>
<dbReference type="InterPro" id="IPR052338">
    <property type="entry name" value="Transposase_5"/>
</dbReference>
<dbReference type="GO" id="GO:0003677">
    <property type="term" value="F:DNA binding"/>
    <property type="evidence" value="ECO:0007669"/>
    <property type="project" value="InterPro"/>
</dbReference>
<protein>
    <recommendedName>
        <fullName evidence="6">Tc1-like transposase DDE domain-containing protein</fullName>
    </recommendedName>
</protein>
<dbReference type="PANTHER" id="PTHR23022">
    <property type="entry name" value="TRANSPOSABLE ELEMENT-RELATED"/>
    <property type="match status" value="1"/>
</dbReference>
<dbReference type="Proteomes" id="UP000261600">
    <property type="component" value="Unplaced"/>
</dbReference>
<dbReference type="SUPFAM" id="SSF46689">
    <property type="entry name" value="Homeodomain-like"/>
    <property type="match status" value="1"/>
</dbReference>
<dbReference type="InterPro" id="IPR057667">
    <property type="entry name" value="HTH_SB"/>
</dbReference>
<accession>A0A3Q3K400</accession>
<dbReference type="InterPro" id="IPR036397">
    <property type="entry name" value="RNaseH_sf"/>
</dbReference>
<evidence type="ECO:0000313" key="4">
    <source>
        <dbReference type="Ensembl" id="ENSMALP00000028254.1"/>
    </source>
</evidence>
<dbReference type="PANTHER" id="PTHR23022:SF135">
    <property type="entry name" value="SI:DKEY-77F5.3"/>
    <property type="match status" value="1"/>
</dbReference>
<dbReference type="InterPro" id="IPR047655">
    <property type="entry name" value="Transpos_IS630-like"/>
</dbReference>
<feature type="domain" description="Transposase Tc1-like" evidence="1">
    <location>
        <begin position="69"/>
        <end position="140"/>
    </location>
</feature>
<sequence>MVRAKELSEAFRKNIVAAYESGKGFKKISKDFEISHSTVRKIVYKWRAFKTTANMPRSGRPSKFTPRADRKMLKEVSKNPKMSSRDLQQALATVDVEVHASTIRKRLHKFNLHGRRARRKPLLSKRNIEARLTFARENVDKDQDFWNNVLWTYESKTELYGHQSRGHVWRKPNTAFQEKNLIPTVKHGGGSVMVWGCFAAAGPGQLTIIESTMNSTVYQKVLEEHVRPSVRKLKLKRNWTMQHDNDPKHTSKSTKDWLKKKKWRVLEWPSQSPDLNPIEMLWGDLKRAVHARYPSNISQLKQFCIEEWGKIPSDRCQRLVDDYKNRLIAVISAKGGNTSY</sequence>
<name>A0A3Q3K400_MONAL</name>
<organism evidence="4 5">
    <name type="scientific">Monopterus albus</name>
    <name type="common">Swamp eel</name>
    <dbReference type="NCBI Taxonomy" id="43700"/>
    <lineage>
        <taxon>Eukaryota</taxon>
        <taxon>Metazoa</taxon>
        <taxon>Chordata</taxon>
        <taxon>Craniata</taxon>
        <taxon>Vertebrata</taxon>
        <taxon>Euteleostomi</taxon>
        <taxon>Actinopterygii</taxon>
        <taxon>Neopterygii</taxon>
        <taxon>Teleostei</taxon>
        <taxon>Neoteleostei</taxon>
        <taxon>Acanthomorphata</taxon>
        <taxon>Anabantaria</taxon>
        <taxon>Synbranchiformes</taxon>
        <taxon>Synbranchidae</taxon>
        <taxon>Monopterus</taxon>
    </lineage>
</organism>
<dbReference type="InterPro" id="IPR036388">
    <property type="entry name" value="WH-like_DNA-bd_sf"/>
</dbReference>
<dbReference type="InterPro" id="IPR038717">
    <property type="entry name" value="Tc1-like_DDE_dom"/>
</dbReference>
<dbReference type="NCBIfam" id="NF033545">
    <property type="entry name" value="transpos_IS630"/>
    <property type="match status" value="1"/>
</dbReference>
<dbReference type="AlphaFoldDB" id="A0A3Q3K400"/>
<feature type="domain" description="Sleeping Beauty transposase HTH" evidence="3">
    <location>
        <begin position="1"/>
        <end position="52"/>
    </location>
</feature>
<dbReference type="Gene3D" id="3.30.420.10">
    <property type="entry name" value="Ribonuclease H-like superfamily/Ribonuclease H"/>
    <property type="match status" value="1"/>
</dbReference>
<dbReference type="Pfam" id="PF01498">
    <property type="entry name" value="HTH_Tnp_Tc3_2"/>
    <property type="match status" value="1"/>
</dbReference>
<dbReference type="Pfam" id="PF13358">
    <property type="entry name" value="DDE_3"/>
    <property type="match status" value="1"/>
</dbReference>